<proteinExistence type="predicted"/>
<comment type="caution">
    <text evidence="3">The sequence shown here is derived from an EMBL/GenBank/DDBJ whole genome shotgun (WGS) entry which is preliminary data.</text>
</comment>
<evidence type="ECO:0000259" key="2">
    <source>
        <dbReference type="Pfam" id="PF00535"/>
    </source>
</evidence>
<keyword evidence="1" id="KW-0812">Transmembrane</keyword>
<dbReference type="RefSeq" id="WP_193911786.1">
    <property type="nucleotide sequence ID" value="NZ_JADEXG010000086.1"/>
</dbReference>
<keyword evidence="4" id="KW-1185">Reference proteome</keyword>
<keyword evidence="1" id="KW-1133">Transmembrane helix</keyword>
<feature type="domain" description="Glycosyltransferase 2-like" evidence="2">
    <location>
        <begin position="7"/>
        <end position="106"/>
    </location>
</feature>
<dbReference type="Gene3D" id="3.90.550.10">
    <property type="entry name" value="Spore Coat Polysaccharide Biosynthesis Protein SpsA, Chain A"/>
    <property type="match status" value="1"/>
</dbReference>
<dbReference type="Proteomes" id="UP000636505">
    <property type="component" value="Unassembled WGS sequence"/>
</dbReference>
<keyword evidence="1" id="KW-0472">Membrane</keyword>
<dbReference type="AlphaFoldDB" id="A0A8J7DEW8"/>
<dbReference type="EMBL" id="JADEXG010000086">
    <property type="protein sequence ID" value="MBE9080138.1"/>
    <property type="molecule type" value="Genomic_DNA"/>
</dbReference>
<evidence type="ECO:0000313" key="3">
    <source>
        <dbReference type="EMBL" id="MBE9080138.1"/>
    </source>
</evidence>
<reference evidence="3" key="1">
    <citation type="submission" date="2020-10" db="EMBL/GenBank/DDBJ databases">
        <authorList>
            <person name="Castelo-Branco R."/>
            <person name="Eusebio N."/>
            <person name="Adriana R."/>
            <person name="Vieira A."/>
            <person name="Brugerolle De Fraissinette N."/>
            <person name="Rezende De Castro R."/>
            <person name="Schneider M.P."/>
            <person name="Vasconcelos V."/>
            <person name="Leao P.N."/>
        </authorList>
    </citation>
    <scope>NUCLEOTIDE SEQUENCE</scope>
    <source>
        <strain evidence="3">LEGE 07310</strain>
    </source>
</reference>
<dbReference type="Pfam" id="PF00535">
    <property type="entry name" value="Glycos_transf_2"/>
    <property type="match status" value="1"/>
</dbReference>
<gene>
    <name evidence="3" type="ORF">IQ241_23065</name>
</gene>
<dbReference type="InterPro" id="IPR001173">
    <property type="entry name" value="Glyco_trans_2-like"/>
</dbReference>
<dbReference type="InterPro" id="IPR029044">
    <property type="entry name" value="Nucleotide-diphossugar_trans"/>
</dbReference>
<protein>
    <submittedName>
        <fullName evidence="3">Glycosyltransferase</fullName>
    </submittedName>
</protein>
<dbReference type="PANTHER" id="PTHR22916">
    <property type="entry name" value="GLYCOSYLTRANSFERASE"/>
    <property type="match status" value="1"/>
</dbReference>
<dbReference type="SUPFAM" id="SSF53448">
    <property type="entry name" value="Nucleotide-diphospho-sugar transferases"/>
    <property type="match status" value="1"/>
</dbReference>
<name>A0A8J7DEW8_9CYAN</name>
<sequence length="350" mass="39836">MKIPHVSIIISNYNYAHFLHKAIDSSLSQSYPNIEVVVVDDGSTDNSREVISKYGCQIISVLQENGKQAAALNKGFEISQGFIVIFLDADDYLFPTAVERIVESWNPEISKIHYRLEVVDAEENPLGFSYPQGQKPLASGQVWKTLLREGSYQRTPMSGNALSRNALNKVFPIPDKYKLTADDYLCILLPFYGKVAAIEDPLGAYRIHGSNQWALTTVTVDRFRRFVQHDLQNYDLLVSKAKELGHEVLEDLDQRSIGRIWSRIISLKLDPGNHPVKTDTVLNLTYQGIRSLWKYSPFTVMKRIVYTLWFLWVGFLPLPLAKLAITWLYAPHMRPSVISKIAKRLKALPI</sequence>
<evidence type="ECO:0000256" key="1">
    <source>
        <dbReference type="SAM" id="Phobius"/>
    </source>
</evidence>
<organism evidence="3 4">
    <name type="scientific">Vasconcelosia minhoensis LEGE 07310</name>
    <dbReference type="NCBI Taxonomy" id="915328"/>
    <lineage>
        <taxon>Bacteria</taxon>
        <taxon>Bacillati</taxon>
        <taxon>Cyanobacteriota</taxon>
        <taxon>Cyanophyceae</taxon>
        <taxon>Nodosilineales</taxon>
        <taxon>Cymatolegaceae</taxon>
        <taxon>Vasconcelosia</taxon>
        <taxon>Vasconcelosia minhoensis</taxon>
    </lineage>
</organism>
<accession>A0A8J7DEW8</accession>
<dbReference type="PANTHER" id="PTHR22916:SF3">
    <property type="entry name" value="UDP-GLCNAC:BETAGAL BETA-1,3-N-ACETYLGLUCOSAMINYLTRANSFERASE-LIKE PROTEIN 1"/>
    <property type="match status" value="1"/>
</dbReference>
<feature type="transmembrane region" description="Helical" evidence="1">
    <location>
        <begin position="309"/>
        <end position="330"/>
    </location>
</feature>
<evidence type="ECO:0000313" key="4">
    <source>
        <dbReference type="Proteomes" id="UP000636505"/>
    </source>
</evidence>
<dbReference type="GO" id="GO:0016758">
    <property type="term" value="F:hexosyltransferase activity"/>
    <property type="evidence" value="ECO:0007669"/>
    <property type="project" value="UniProtKB-ARBA"/>
</dbReference>